<dbReference type="RefSeq" id="WP_264137119.1">
    <property type="nucleotide sequence ID" value="NZ_JAOYOD010000001.1"/>
</dbReference>
<reference evidence="1 2" key="1">
    <citation type="submission" date="2022-10" db="EMBL/GenBank/DDBJ databases">
        <title>Comparative genomics and taxonomic characterization of three novel marine species of genus Reichenbachiella exhibiting antioxidant and polysaccharide degradation activities.</title>
        <authorList>
            <person name="Muhammad N."/>
            <person name="Lee Y.-J."/>
            <person name="Ko J."/>
            <person name="Kim S.-G."/>
        </authorList>
    </citation>
    <scope>NUCLEOTIDE SEQUENCE [LARGE SCALE GENOMIC DNA]</scope>
    <source>
        <strain evidence="1 2">ABR2-5</strain>
    </source>
</reference>
<proteinExistence type="predicted"/>
<dbReference type="SUPFAM" id="SSF49464">
    <property type="entry name" value="Carboxypeptidase regulatory domain-like"/>
    <property type="match status" value="1"/>
</dbReference>
<organism evidence="1 2">
    <name type="scientific">Reichenbachiella ulvae</name>
    <dbReference type="NCBI Taxonomy" id="2980104"/>
    <lineage>
        <taxon>Bacteria</taxon>
        <taxon>Pseudomonadati</taxon>
        <taxon>Bacteroidota</taxon>
        <taxon>Cytophagia</taxon>
        <taxon>Cytophagales</taxon>
        <taxon>Reichenbachiellaceae</taxon>
        <taxon>Reichenbachiella</taxon>
    </lineage>
</organism>
<name>A0ABT3CRN0_9BACT</name>
<dbReference type="Proteomes" id="UP001300692">
    <property type="component" value="Unassembled WGS sequence"/>
</dbReference>
<evidence type="ECO:0000313" key="2">
    <source>
        <dbReference type="Proteomes" id="UP001300692"/>
    </source>
</evidence>
<keyword evidence="2" id="KW-1185">Reference proteome</keyword>
<comment type="caution">
    <text evidence="1">The sequence shown here is derived from an EMBL/GenBank/DDBJ whole genome shotgun (WGS) entry which is preliminary data.</text>
</comment>
<dbReference type="Gene3D" id="2.60.40.1120">
    <property type="entry name" value="Carboxypeptidase-like, regulatory domain"/>
    <property type="match status" value="1"/>
</dbReference>
<gene>
    <name evidence="1" type="ORF">N7U62_06655</name>
</gene>
<dbReference type="EMBL" id="JAOYOD010000001">
    <property type="protein sequence ID" value="MCV9386337.1"/>
    <property type="molecule type" value="Genomic_DNA"/>
</dbReference>
<dbReference type="InterPro" id="IPR008969">
    <property type="entry name" value="CarboxyPept-like_regulatory"/>
</dbReference>
<accession>A0ABT3CRN0</accession>
<dbReference type="Pfam" id="PF13715">
    <property type="entry name" value="CarbopepD_reg_2"/>
    <property type="match status" value="1"/>
</dbReference>
<evidence type="ECO:0000313" key="1">
    <source>
        <dbReference type="EMBL" id="MCV9386337.1"/>
    </source>
</evidence>
<sequence length="617" mass="68950">MKPTTCLEMAVNRWLIASFVVLASFLTTLGQELNPQHLVSLSLKDATLQEALQSLDAMPDFTLSYNPGTLPEKSHITKKYVNQPIDEILKDLLGDDFEIKHIGRYVIIQKKEKKEKKNVTISGDIKDAKTGKTLKNVTVYEVNTLNSTLSDEEGQFKLKVKSKNEIATFAISRKDYQDTIIQVQDAPKLQQDIYLQPSKDAKPVNKERDLWLETKKLVKLFTSYNNRKNTENVDNIQDRYFQVSFVPSIGTNMSMGGQVRHKYSFNVLAGYSYGLDQGFELGGLYNIDRSDISGCQIGGIGNTVGGKTKGVQIGGVINVGRERLEGTQISGVTNWISDSVKGFQLAGFNNYSKGLNGAQVSGFTNIASTTDGFQLAGFSNHARDIEGMQLSSVINTARKINGVQLTAVINVAETTDGMQISSLLNTTKNLKGVQLGIINYADSISENALQIGFINLGRKNHLFEFGTEYSDVIPWRISLRTGTNKFYTAISAGTQFTERTESEALWSYGLGFGSKLFMTKKFFFNPEINCHNLLWHNDSDHESLNLLNKLHLNLGYQFFNHLSITGGPALNIYVTDYMNPQTGDLGMQIAKNTFYDQVEEENTRVQIWLGYQFAIRF</sequence>
<protein>
    <submittedName>
        <fullName evidence="1">Carboxypeptidase-like regulatory domain-containing protein</fullName>
    </submittedName>
</protein>